<feature type="region of interest" description="Disordered" evidence="1">
    <location>
        <begin position="1"/>
        <end position="57"/>
    </location>
</feature>
<dbReference type="Gene3D" id="2.40.70.10">
    <property type="entry name" value="Acid Proteases"/>
    <property type="match status" value="1"/>
</dbReference>
<dbReference type="AlphaFoldDB" id="A0A9R1UCN2"/>
<sequence length="772" mass="86597">MAAQQNHVQALDPGTPARLSARWRPRERNGQAEGSRLPRNQEDLIPESEARSHPGQGSIIWRHPFVRRRAQTKARKQASMASNGSEGRPISPIRPMTTLDETPLPTATNMPVLGKGSSTTTARNISQPLFSQQGTTPVELLLPTQLQMPPFFAPPLQQARTVHSTAPPSSHIFNLSPSFVTPTSFQTTGGQSSTTLLPPLAQTMMNHSPPVYPTAGAWTGPTIPPNNSLQQPIMINPVTSMHPFSTSYPLQLPFHPYPFYGPSSGYLTPLQHGMSSQYQQGTSTAPNHNGFSQSVTSPFVKELLDYEIPNTAKLPTLKTYNGTTDPHSHIDTYEWTMTSLKLNEKFWCTYFPPTLDGNAGTWFKMLQQDKISNFVRLKYLFLTNFMQLRKYKGDSHSIIGCKQMEGETVREYFTRFINATLDVPGHDEGLIVGAFTWGFLPGPLSQKLMGKKPLTRAELKERVERYLRQEDGEAAKQAYLNAMATRRHHPTHTDFRGEEDTMAKQEDHRHVSDHLLKTTDGVAAQKYMQCLRNSSQPSRLRVGTKEMEEKQLKGDLVEVARSLRAKFDAENAKGPPCEGVQPKEIFMIRSKRSREERRGDQVIVKPSARALTFSIQDPRPDGWKGDNPMIIQTSIKDVTIHRVFVDTGSSADIIYEHCFRLLSDRWKDNLRPTTGRLVGFTGHSLWPLGTIHLPLTVTSHDKQRKKTALIDFVVIRHSAEHNIILGRTALLKLGAVPSTMYGIMKFDTPKGEATILATPPRELRFYTVMKPA</sequence>
<evidence type="ECO:0000256" key="1">
    <source>
        <dbReference type="SAM" id="MobiDB-lite"/>
    </source>
</evidence>
<dbReference type="InterPro" id="IPR005162">
    <property type="entry name" value="Retrotrans_gag_dom"/>
</dbReference>
<dbReference type="InterPro" id="IPR021109">
    <property type="entry name" value="Peptidase_aspartic_dom_sf"/>
</dbReference>
<organism evidence="3 4">
    <name type="scientific">Lactuca sativa</name>
    <name type="common">Garden lettuce</name>
    <dbReference type="NCBI Taxonomy" id="4236"/>
    <lineage>
        <taxon>Eukaryota</taxon>
        <taxon>Viridiplantae</taxon>
        <taxon>Streptophyta</taxon>
        <taxon>Embryophyta</taxon>
        <taxon>Tracheophyta</taxon>
        <taxon>Spermatophyta</taxon>
        <taxon>Magnoliopsida</taxon>
        <taxon>eudicotyledons</taxon>
        <taxon>Gunneridae</taxon>
        <taxon>Pentapetalae</taxon>
        <taxon>asterids</taxon>
        <taxon>campanulids</taxon>
        <taxon>Asterales</taxon>
        <taxon>Asteraceae</taxon>
        <taxon>Cichorioideae</taxon>
        <taxon>Cichorieae</taxon>
        <taxon>Lactucinae</taxon>
        <taxon>Lactuca</taxon>
    </lineage>
</organism>
<dbReference type="Proteomes" id="UP000235145">
    <property type="component" value="Unassembled WGS sequence"/>
</dbReference>
<keyword evidence="4" id="KW-1185">Reference proteome</keyword>
<accession>A0A9R1UCN2</accession>
<evidence type="ECO:0000259" key="2">
    <source>
        <dbReference type="Pfam" id="PF03732"/>
    </source>
</evidence>
<gene>
    <name evidence="3" type="ORF">LSAT_V11C900456430</name>
</gene>
<dbReference type="EMBL" id="NBSK02000009">
    <property type="protein sequence ID" value="KAJ0184724.1"/>
    <property type="molecule type" value="Genomic_DNA"/>
</dbReference>
<feature type="region of interest" description="Disordered" evidence="1">
    <location>
        <begin position="70"/>
        <end position="105"/>
    </location>
</feature>
<dbReference type="Pfam" id="PF03732">
    <property type="entry name" value="Retrotrans_gag"/>
    <property type="match status" value="1"/>
</dbReference>
<evidence type="ECO:0000313" key="4">
    <source>
        <dbReference type="Proteomes" id="UP000235145"/>
    </source>
</evidence>
<dbReference type="CDD" id="cd00303">
    <property type="entry name" value="retropepsin_like"/>
    <property type="match status" value="1"/>
</dbReference>
<feature type="domain" description="Retrotransposon gag" evidence="2">
    <location>
        <begin position="350"/>
        <end position="436"/>
    </location>
</feature>
<reference evidence="3 4" key="1">
    <citation type="journal article" date="2017" name="Nat. Commun.">
        <title>Genome assembly with in vitro proximity ligation data and whole-genome triplication in lettuce.</title>
        <authorList>
            <person name="Reyes-Chin-Wo S."/>
            <person name="Wang Z."/>
            <person name="Yang X."/>
            <person name="Kozik A."/>
            <person name="Arikit S."/>
            <person name="Song C."/>
            <person name="Xia L."/>
            <person name="Froenicke L."/>
            <person name="Lavelle D.O."/>
            <person name="Truco M.J."/>
            <person name="Xia R."/>
            <person name="Zhu S."/>
            <person name="Xu C."/>
            <person name="Xu H."/>
            <person name="Xu X."/>
            <person name="Cox K."/>
            <person name="Korf I."/>
            <person name="Meyers B.C."/>
            <person name="Michelmore R.W."/>
        </authorList>
    </citation>
    <scope>NUCLEOTIDE SEQUENCE [LARGE SCALE GENOMIC DNA]</scope>
    <source>
        <strain evidence="4">cv. Salinas</strain>
        <tissue evidence="3">Seedlings</tissue>
    </source>
</reference>
<name>A0A9R1UCN2_LACSA</name>
<dbReference type="PANTHER" id="PTHR33223:SF10">
    <property type="entry name" value="AMINOTRANSFERASE-LIKE PLANT MOBILE DOMAIN-CONTAINING PROTEIN"/>
    <property type="match status" value="1"/>
</dbReference>
<proteinExistence type="predicted"/>
<comment type="caution">
    <text evidence="3">The sequence shown here is derived from an EMBL/GenBank/DDBJ whole genome shotgun (WGS) entry which is preliminary data.</text>
</comment>
<evidence type="ECO:0000313" key="3">
    <source>
        <dbReference type="EMBL" id="KAJ0184724.1"/>
    </source>
</evidence>
<protein>
    <recommendedName>
        <fullName evidence="2">Retrotransposon gag domain-containing protein</fullName>
    </recommendedName>
</protein>
<dbReference type="PANTHER" id="PTHR33223">
    <property type="entry name" value="CCHC-TYPE DOMAIN-CONTAINING PROTEIN"/>
    <property type="match status" value="1"/>
</dbReference>